<dbReference type="EMBL" id="CATYWO010000008">
    <property type="protein sequence ID" value="CAJ0800323.1"/>
    <property type="molecule type" value="Genomic_DNA"/>
</dbReference>
<keyword evidence="4" id="KW-1185">Reference proteome</keyword>
<evidence type="ECO:0000313" key="4">
    <source>
        <dbReference type="Proteomes" id="UP001189616"/>
    </source>
</evidence>
<accession>A0ABM9JPN9</accession>
<dbReference type="SUPFAM" id="SSF55729">
    <property type="entry name" value="Acyl-CoA N-acyltransferases (Nat)"/>
    <property type="match status" value="1"/>
</dbReference>
<feature type="domain" description="N-acetyltransferase" evidence="2">
    <location>
        <begin position="67"/>
        <end position="221"/>
    </location>
</feature>
<comment type="caution">
    <text evidence="3">The sequence shown here is derived from an EMBL/GenBank/DDBJ whole genome shotgun (WGS) entry which is preliminary data.</text>
</comment>
<dbReference type="InterPro" id="IPR016181">
    <property type="entry name" value="Acyl_CoA_acyltransferase"/>
</dbReference>
<reference evidence="3 4" key="1">
    <citation type="submission" date="2023-07" db="EMBL/GenBank/DDBJ databases">
        <authorList>
            <person name="Peeters C."/>
        </authorList>
    </citation>
    <scope>NUCLEOTIDE SEQUENCE [LARGE SCALE GENOMIC DNA]</scope>
    <source>
        <strain evidence="3 4">LMG 7141</strain>
    </source>
</reference>
<dbReference type="Gene3D" id="3.40.630.30">
    <property type="match status" value="1"/>
</dbReference>
<organism evidence="3 4">
    <name type="scientific">Ralstonia condita</name>
    <dbReference type="NCBI Taxonomy" id="3058600"/>
    <lineage>
        <taxon>Bacteria</taxon>
        <taxon>Pseudomonadati</taxon>
        <taxon>Pseudomonadota</taxon>
        <taxon>Betaproteobacteria</taxon>
        <taxon>Burkholderiales</taxon>
        <taxon>Burkholderiaceae</taxon>
        <taxon>Ralstonia</taxon>
    </lineage>
</organism>
<dbReference type="Proteomes" id="UP001189616">
    <property type="component" value="Unassembled WGS sequence"/>
</dbReference>
<dbReference type="CDD" id="cd04301">
    <property type="entry name" value="NAT_SF"/>
    <property type="match status" value="1"/>
</dbReference>
<name>A0ABM9JPN9_9RALS</name>
<feature type="compositionally biased region" description="Basic residues" evidence="1">
    <location>
        <begin position="1"/>
        <end position="16"/>
    </location>
</feature>
<evidence type="ECO:0000313" key="3">
    <source>
        <dbReference type="EMBL" id="CAJ0800323.1"/>
    </source>
</evidence>
<dbReference type="PROSITE" id="PS51186">
    <property type="entry name" value="GNAT"/>
    <property type="match status" value="1"/>
</dbReference>
<feature type="region of interest" description="Disordered" evidence="1">
    <location>
        <begin position="1"/>
        <end position="23"/>
    </location>
</feature>
<proteinExistence type="predicted"/>
<protein>
    <recommendedName>
        <fullName evidence="2">N-acetyltransferase domain-containing protein</fullName>
    </recommendedName>
</protein>
<gene>
    <name evidence="3" type="ORF">LMG7141_03805</name>
</gene>
<dbReference type="Pfam" id="PF00583">
    <property type="entry name" value="Acetyltransf_1"/>
    <property type="match status" value="1"/>
</dbReference>
<dbReference type="InterPro" id="IPR000182">
    <property type="entry name" value="GNAT_dom"/>
</dbReference>
<evidence type="ECO:0000256" key="1">
    <source>
        <dbReference type="SAM" id="MobiDB-lite"/>
    </source>
</evidence>
<sequence length="266" mass="29769">MRHVPGRVLRRRHPRLRPNTTAPTREGAIITGNVVVNPLELSKAIGVVTQGDIDKTEAAHGAPRSTVLVRELAAHHRSRLLKHLLALGQEDRLLRFGQVVGDHVIEAYVDSIDFDHDKVFGVYDDRLELVGVGHLAYLRDNPQGRVAEFGVSVSESARGKGVGSALFQRAAIHGRNTKVRTLYMHCLSRNAAMMHIAKKAGMRVQYAYGEADAYLELPPADTMSLLTEAIDEQVADLDYMLKRNLRNARRFGQRFWRSLVPLKRTV</sequence>
<evidence type="ECO:0000259" key="2">
    <source>
        <dbReference type="PROSITE" id="PS51186"/>
    </source>
</evidence>